<dbReference type="RefSeq" id="WP_009582964.1">
    <property type="nucleotide sequence ID" value="NZ_AMZN01000095.1"/>
</dbReference>
<proteinExistence type="predicted"/>
<dbReference type="Proteomes" id="UP000011135">
    <property type="component" value="Unassembled WGS sequence"/>
</dbReference>
<name>L8JIQ1_9BACT</name>
<protein>
    <submittedName>
        <fullName evidence="1">Uncharacterized protein</fullName>
    </submittedName>
</protein>
<gene>
    <name evidence="1" type="ORF">C900_05883</name>
</gene>
<organism evidence="1 2">
    <name type="scientific">Fulvivirga imtechensis AK7</name>
    <dbReference type="NCBI Taxonomy" id="1237149"/>
    <lineage>
        <taxon>Bacteria</taxon>
        <taxon>Pseudomonadati</taxon>
        <taxon>Bacteroidota</taxon>
        <taxon>Cytophagia</taxon>
        <taxon>Cytophagales</taxon>
        <taxon>Fulvivirgaceae</taxon>
        <taxon>Fulvivirga</taxon>
    </lineage>
</organism>
<keyword evidence="2" id="KW-1185">Reference proteome</keyword>
<dbReference type="OrthoDB" id="9865752at2"/>
<comment type="caution">
    <text evidence="1">The sequence shown here is derived from an EMBL/GenBank/DDBJ whole genome shotgun (WGS) entry which is preliminary data.</text>
</comment>
<dbReference type="EMBL" id="AMZN01000095">
    <property type="protein sequence ID" value="ELR68700.1"/>
    <property type="molecule type" value="Genomic_DNA"/>
</dbReference>
<sequence>MRSYIKILFLACLVAGIFAFHTRPRLSNAFNYKGKIHAVQHAYADKFEKPEGVSTGYDVYMGSTSSNADAYSLNYINFNINSNSIKGITPGVYHFSSSSNQPFTFSKGKIFIDQTNAKEAFYVTAGAIKVSKWGERHIIEYQLKLNNGENLNGIFKGKIEGIDRPS</sequence>
<accession>L8JIQ1</accession>
<evidence type="ECO:0000313" key="1">
    <source>
        <dbReference type="EMBL" id="ELR68700.1"/>
    </source>
</evidence>
<dbReference type="AlphaFoldDB" id="L8JIQ1"/>
<evidence type="ECO:0000313" key="2">
    <source>
        <dbReference type="Proteomes" id="UP000011135"/>
    </source>
</evidence>
<reference evidence="1 2" key="1">
    <citation type="submission" date="2012-12" db="EMBL/GenBank/DDBJ databases">
        <title>Genome assembly of Fulvivirga imtechensis AK7.</title>
        <authorList>
            <person name="Nupur N."/>
            <person name="Khatri I."/>
            <person name="Kumar R."/>
            <person name="Subramanian S."/>
            <person name="Pinnaka A."/>
        </authorList>
    </citation>
    <scope>NUCLEOTIDE SEQUENCE [LARGE SCALE GENOMIC DNA]</scope>
    <source>
        <strain evidence="1 2">AK7</strain>
    </source>
</reference>